<evidence type="ECO:0000256" key="4">
    <source>
        <dbReference type="ARBA" id="ARBA00023136"/>
    </source>
</evidence>
<dbReference type="GO" id="GO:0007189">
    <property type="term" value="P:adenylate cyclase-activating G protein-coupled receptor signaling pathway"/>
    <property type="evidence" value="ECO:0007669"/>
    <property type="project" value="TreeGrafter"/>
</dbReference>
<dbReference type="GO" id="GO:0005886">
    <property type="term" value="C:plasma membrane"/>
    <property type="evidence" value="ECO:0007669"/>
    <property type="project" value="TreeGrafter"/>
</dbReference>
<feature type="transmembrane region" description="Helical" evidence="6">
    <location>
        <begin position="186"/>
        <end position="207"/>
    </location>
</feature>
<evidence type="ECO:0000256" key="5">
    <source>
        <dbReference type="SAM" id="MobiDB-lite"/>
    </source>
</evidence>
<dbReference type="CDD" id="cd00637">
    <property type="entry name" value="7tm_classA_rhodopsin-like"/>
    <property type="match status" value="1"/>
</dbReference>
<evidence type="ECO:0000256" key="3">
    <source>
        <dbReference type="ARBA" id="ARBA00022989"/>
    </source>
</evidence>
<dbReference type="Gene3D" id="1.20.1070.10">
    <property type="entry name" value="Rhodopsin 7-helix transmembrane proteins"/>
    <property type="match status" value="1"/>
</dbReference>
<evidence type="ECO:0000259" key="7">
    <source>
        <dbReference type="Pfam" id="PF11970"/>
    </source>
</evidence>
<dbReference type="VEuPathDB" id="FungiDB:ASPZODRAFT_64768"/>
<dbReference type="Proteomes" id="UP000184188">
    <property type="component" value="Unassembled WGS sequence"/>
</dbReference>
<dbReference type="STRING" id="1073090.A0A1L9SIW1"/>
<protein>
    <recommendedName>
        <fullName evidence="7">G protein-coupled receptor GPR1/2/3 C-terminal domain-containing protein</fullName>
    </recommendedName>
</protein>
<dbReference type="InterPro" id="IPR022596">
    <property type="entry name" value="GPR1/2/3_C"/>
</dbReference>
<dbReference type="GO" id="GO:0004930">
    <property type="term" value="F:G protein-coupled receptor activity"/>
    <property type="evidence" value="ECO:0007669"/>
    <property type="project" value="TreeGrafter"/>
</dbReference>
<dbReference type="PANTHER" id="PTHR23112:SF41">
    <property type="entry name" value="G-PROTEIN COUPLED RECEPTORS FAMILY 1 PROFILE DOMAIN-CONTAINING PROTEIN-RELATED"/>
    <property type="match status" value="1"/>
</dbReference>
<dbReference type="GeneID" id="34615723"/>
<dbReference type="Pfam" id="PF11970">
    <property type="entry name" value="GPR_Gpa2_C"/>
    <property type="match status" value="1"/>
</dbReference>
<name>A0A1L9SIW1_9EURO</name>
<evidence type="ECO:0000256" key="6">
    <source>
        <dbReference type="SAM" id="Phobius"/>
    </source>
</evidence>
<keyword evidence="4 6" id="KW-0472">Membrane</keyword>
<feature type="transmembrane region" description="Helical" evidence="6">
    <location>
        <begin position="228"/>
        <end position="247"/>
    </location>
</feature>
<feature type="region of interest" description="Disordered" evidence="5">
    <location>
        <begin position="383"/>
        <end position="407"/>
    </location>
</feature>
<evidence type="ECO:0000313" key="9">
    <source>
        <dbReference type="Proteomes" id="UP000184188"/>
    </source>
</evidence>
<accession>A0A1L9SIW1</accession>
<comment type="subcellular location">
    <subcellularLocation>
        <location evidence="1">Membrane</location>
        <topology evidence="1">Multi-pass membrane protein</topology>
    </subcellularLocation>
</comment>
<keyword evidence="2 6" id="KW-0812">Transmembrane</keyword>
<keyword evidence="9" id="KW-1185">Reference proteome</keyword>
<dbReference type="PANTHER" id="PTHR23112">
    <property type="entry name" value="G PROTEIN-COUPLED RECEPTOR 157-RELATED"/>
    <property type="match status" value="1"/>
</dbReference>
<gene>
    <name evidence="8" type="ORF">ASPZODRAFT_64768</name>
</gene>
<feature type="transmembrane region" description="Helical" evidence="6">
    <location>
        <begin position="267"/>
        <end position="288"/>
    </location>
</feature>
<reference evidence="9" key="1">
    <citation type="journal article" date="2017" name="Genome Biol.">
        <title>Comparative genomics reveals high biological diversity and specific adaptations in the industrially and medically important fungal genus Aspergillus.</title>
        <authorList>
            <person name="de Vries R.P."/>
            <person name="Riley R."/>
            <person name="Wiebenga A."/>
            <person name="Aguilar-Osorio G."/>
            <person name="Amillis S."/>
            <person name="Uchima C.A."/>
            <person name="Anderluh G."/>
            <person name="Asadollahi M."/>
            <person name="Askin M."/>
            <person name="Barry K."/>
            <person name="Battaglia E."/>
            <person name="Bayram O."/>
            <person name="Benocci T."/>
            <person name="Braus-Stromeyer S.A."/>
            <person name="Caldana C."/>
            <person name="Canovas D."/>
            <person name="Cerqueira G.C."/>
            <person name="Chen F."/>
            <person name="Chen W."/>
            <person name="Choi C."/>
            <person name="Clum A."/>
            <person name="Dos Santos R.A."/>
            <person name="Damasio A.R."/>
            <person name="Diallinas G."/>
            <person name="Emri T."/>
            <person name="Fekete E."/>
            <person name="Flipphi M."/>
            <person name="Freyberg S."/>
            <person name="Gallo A."/>
            <person name="Gournas C."/>
            <person name="Habgood R."/>
            <person name="Hainaut M."/>
            <person name="Harispe M.L."/>
            <person name="Henrissat B."/>
            <person name="Hilden K.S."/>
            <person name="Hope R."/>
            <person name="Hossain A."/>
            <person name="Karabika E."/>
            <person name="Karaffa L."/>
            <person name="Karanyi Z."/>
            <person name="Krasevec N."/>
            <person name="Kuo A."/>
            <person name="Kusch H."/>
            <person name="LaButti K."/>
            <person name="Lagendijk E.L."/>
            <person name="Lapidus A."/>
            <person name="Levasseur A."/>
            <person name="Lindquist E."/>
            <person name="Lipzen A."/>
            <person name="Logrieco A.F."/>
            <person name="MacCabe A."/>
            <person name="Maekelae M.R."/>
            <person name="Malavazi I."/>
            <person name="Melin P."/>
            <person name="Meyer V."/>
            <person name="Mielnichuk N."/>
            <person name="Miskei M."/>
            <person name="Molnar A.P."/>
            <person name="Mule G."/>
            <person name="Ngan C.Y."/>
            <person name="Orejas M."/>
            <person name="Orosz E."/>
            <person name="Ouedraogo J.P."/>
            <person name="Overkamp K.M."/>
            <person name="Park H.-S."/>
            <person name="Perrone G."/>
            <person name="Piumi F."/>
            <person name="Punt P.J."/>
            <person name="Ram A.F."/>
            <person name="Ramon A."/>
            <person name="Rauscher S."/>
            <person name="Record E."/>
            <person name="Riano-Pachon D.M."/>
            <person name="Robert V."/>
            <person name="Roehrig J."/>
            <person name="Ruller R."/>
            <person name="Salamov A."/>
            <person name="Salih N.S."/>
            <person name="Samson R.A."/>
            <person name="Sandor E."/>
            <person name="Sanguinetti M."/>
            <person name="Schuetze T."/>
            <person name="Sepcic K."/>
            <person name="Shelest E."/>
            <person name="Sherlock G."/>
            <person name="Sophianopoulou V."/>
            <person name="Squina F.M."/>
            <person name="Sun H."/>
            <person name="Susca A."/>
            <person name="Todd R.B."/>
            <person name="Tsang A."/>
            <person name="Unkles S.E."/>
            <person name="van de Wiele N."/>
            <person name="van Rossen-Uffink D."/>
            <person name="Oliveira J.V."/>
            <person name="Vesth T.C."/>
            <person name="Visser J."/>
            <person name="Yu J.-H."/>
            <person name="Zhou M."/>
            <person name="Andersen M.R."/>
            <person name="Archer D.B."/>
            <person name="Baker S.E."/>
            <person name="Benoit I."/>
            <person name="Brakhage A.A."/>
            <person name="Braus G.H."/>
            <person name="Fischer R."/>
            <person name="Frisvad J.C."/>
            <person name="Goldman G.H."/>
            <person name="Houbraken J."/>
            <person name="Oakley B."/>
            <person name="Pocsi I."/>
            <person name="Scazzocchio C."/>
            <person name="Seiboth B."/>
            <person name="vanKuyk P.A."/>
            <person name="Wortman J."/>
            <person name="Dyer P.S."/>
            <person name="Grigoriev I.V."/>
        </authorList>
    </citation>
    <scope>NUCLEOTIDE SEQUENCE [LARGE SCALE GENOMIC DNA]</scope>
    <source>
        <strain evidence="9">CBS 506.65</strain>
    </source>
</reference>
<evidence type="ECO:0000256" key="1">
    <source>
        <dbReference type="ARBA" id="ARBA00004141"/>
    </source>
</evidence>
<dbReference type="EMBL" id="KV878341">
    <property type="protein sequence ID" value="OJJ47159.1"/>
    <property type="molecule type" value="Genomic_DNA"/>
</dbReference>
<sequence>MARSFADLHVSDAQRTRFIVIGVVALCSVIATLTLASFLLFRFIFWKRYYRRPLAKNQYVLLIFNLLLADLQQSFAFMICLKWAAEGNVRYGTLACKLQGWWIQVADPGSGLFVLAIALHTGAVVLRGRQLPFNVFVSCIIALWAFIFTLGFIPIGLYGADAFVISEAGWCWLSPDYENERLWGHYFWIFLSEFGTIALYGFMFFYLRRRMRQNTILQQNQTENLKRLNRVVVYMVIYPFVYVVLSLPLAAGRMMVMAEQDIPSHSYFAVAGTMMTLSGCMDVLVYTVTRRHLLLETDLSTTDKQYANTNSNVCQTHISTTANTTKKGFGITSRIRRKFPSIDRTLISAQDNRNGSTDEIVQKGDTELFSMAHAVYQETTIEISHEHAQPEPELESTPSRKRGRNSR</sequence>
<feature type="transmembrane region" description="Helical" evidence="6">
    <location>
        <begin position="62"/>
        <end position="85"/>
    </location>
</feature>
<feature type="transmembrane region" description="Helical" evidence="6">
    <location>
        <begin position="18"/>
        <end position="41"/>
    </location>
</feature>
<feature type="transmembrane region" description="Helical" evidence="6">
    <location>
        <begin position="105"/>
        <end position="126"/>
    </location>
</feature>
<feature type="transmembrane region" description="Helical" evidence="6">
    <location>
        <begin position="133"/>
        <end position="157"/>
    </location>
</feature>
<dbReference type="OrthoDB" id="100006at2759"/>
<feature type="domain" description="G protein-coupled receptor GPR1/2/3 C-terminal" evidence="7">
    <location>
        <begin position="223"/>
        <end position="292"/>
    </location>
</feature>
<dbReference type="SUPFAM" id="SSF81321">
    <property type="entry name" value="Family A G protein-coupled receptor-like"/>
    <property type="match status" value="1"/>
</dbReference>
<evidence type="ECO:0000256" key="2">
    <source>
        <dbReference type="ARBA" id="ARBA00022692"/>
    </source>
</evidence>
<keyword evidence="3 6" id="KW-1133">Transmembrane helix</keyword>
<organism evidence="8 9">
    <name type="scientific">Penicilliopsis zonata CBS 506.65</name>
    <dbReference type="NCBI Taxonomy" id="1073090"/>
    <lineage>
        <taxon>Eukaryota</taxon>
        <taxon>Fungi</taxon>
        <taxon>Dikarya</taxon>
        <taxon>Ascomycota</taxon>
        <taxon>Pezizomycotina</taxon>
        <taxon>Eurotiomycetes</taxon>
        <taxon>Eurotiomycetidae</taxon>
        <taxon>Eurotiales</taxon>
        <taxon>Aspergillaceae</taxon>
        <taxon>Penicilliopsis</taxon>
    </lineage>
</organism>
<dbReference type="RefSeq" id="XP_022581669.1">
    <property type="nucleotide sequence ID" value="XM_022729259.1"/>
</dbReference>
<evidence type="ECO:0000313" key="8">
    <source>
        <dbReference type="EMBL" id="OJJ47159.1"/>
    </source>
</evidence>
<dbReference type="AlphaFoldDB" id="A0A1L9SIW1"/>
<proteinExistence type="predicted"/>